<accession>A0A2K3M1K7</accession>
<dbReference type="EMBL" id="ASHM01046931">
    <property type="protein sequence ID" value="PNX84679.1"/>
    <property type="molecule type" value="Genomic_DNA"/>
</dbReference>
<reference evidence="1 2" key="2">
    <citation type="journal article" date="2017" name="Front. Plant Sci.">
        <title>Gene Classification and Mining of Molecular Markers Useful in Red Clover (Trifolium pratense) Breeding.</title>
        <authorList>
            <person name="Istvanek J."/>
            <person name="Dluhosova J."/>
            <person name="Dluhos P."/>
            <person name="Patkova L."/>
            <person name="Nedelnik J."/>
            <person name="Repkova J."/>
        </authorList>
    </citation>
    <scope>NUCLEOTIDE SEQUENCE [LARGE SCALE GENOMIC DNA]</scope>
    <source>
        <strain evidence="2">cv. Tatra</strain>
        <tissue evidence="1">Young leaves</tissue>
    </source>
</reference>
<evidence type="ECO:0000313" key="1">
    <source>
        <dbReference type="EMBL" id="PNX84679.1"/>
    </source>
</evidence>
<organism evidence="1 2">
    <name type="scientific">Trifolium pratense</name>
    <name type="common">Red clover</name>
    <dbReference type="NCBI Taxonomy" id="57577"/>
    <lineage>
        <taxon>Eukaryota</taxon>
        <taxon>Viridiplantae</taxon>
        <taxon>Streptophyta</taxon>
        <taxon>Embryophyta</taxon>
        <taxon>Tracheophyta</taxon>
        <taxon>Spermatophyta</taxon>
        <taxon>Magnoliopsida</taxon>
        <taxon>eudicotyledons</taxon>
        <taxon>Gunneridae</taxon>
        <taxon>Pentapetalae</taxon>
        <taxon>rosids</taxon>
        <taxon>fabids</taxon>
        <taxon>Fabales</taxon>
        <taxon>Fabaceae</taxon>
        <taxon>Papilionoideae</taxon>
        <taxon>50 kb inversion clade</taxon>
        <taxon>NPAAA clade</taxon>
        <taxon>Hologalegina</taxon>
        <taxon>IRL clade</taxon>
        <taxon>Trifolieae</taxon>
        <taxon>Trifolium</taxon>
    </lineage>
</organism>
<dbReference type="Proteomes" id="UP000236291">
    <property type="component" value="Unassembled WGS sequence"/>
</dbReference>
<comment type="caution">
    <text evidence="1">The sequence shown here is derived from an EMBL/GenBank/DDBJ whole genome shotgun (WGS) entry which is preliminary data.</text>
</comment>
<sequence>MLKEVVAGVFGNSCARGAWHRWLTIPRFGFQWVLGCFNKICIIEGWRFWGLSQYRYLTAV</sequence>
<dbReference type="AlphaFoldDB" id="A0A2K3M1K7"/>
<gene>
    <name evidence="1" type="ORF">L195_g040742</name>
</gene>
<name>A0A2K3M1K7_TRIPR</name>
<proteinExistence type="predicted"/>
<reference evidence="1 2" key="1">
    <citation type="journal article" date="2014" name="Am. J. Bot.">
        <title>Genome assembly and annotation for red clover (Trifolium pratense; Fabaceae).</title>
        <authorList>
            <person name="Istvanek J."/>
            <person name="Jaros M."/>
            <person name="Krenek A."/>
            <person name="Repkova J."/>
        </authorList>
    </citation>
    <scope>NUCLEOTIDE SEQUENCE [LARGE SCALE GENOMIC DNA]</scope>
    <source>
        <strain evidence="2">cv. Tatra</strain>
        <tissue evidence="1">Young leaves</tissue>
    </source>
</reference>
<protein>
    <submittedName>
        <fullName evidence="1">Uncharacterized protein</fullName>
    </submittedName>
</protein>
<evidence type="ECO:0000313" key="2">
    <source>
        <dbReference type="Proteomes" id="UP000236291"/>
    </source>
</evidence>